<dbReference type="RefSeq" id="WP_209403163.1">
    <property type="nucleotide sequence ID" value="NZ_JAGIYQ010000002.1"/>
</dbReference>
<dbReference type="GO" id="GO:0030420">
    <property type="term" value="P:establishment of competence for transformation"/>
    <property type="evidence" value="ECO:0007669"/>
    <property type="project" value="UniProtKB-KW"/>
</dbReference>
<dbReference type="InterPro" id="IPR012902">
    <property type="entry name" value="N_methyl_site"/>
</dbReference>
<comment type="subcellular location">
    <subcellularLocation>
        <location evidence="1">Cell surface</location>
    </subcellularLocation>
</comment>
<dbReference type="EMBL" id="JAGIYQ010000002">
    <property type="protein sequence ID" value="MBP0724492.1"/>
    <property type="molecule type" value="Genomic_DNA"/>
</dbReference>
<evidence type="ECO:0000256" key="3">
    <source>
        <dbReference type="SAM" id="Phobius"/>
    </source>
</evidence>
<evidence type="ECO:0000313" key="4">
    <source>
        <dbReference type="EMBL" id="MBP0724492.1"/>
    </source>
</evidence>
<feature type="transmembrane region" description="Helical" evidence="3">
    <location>
        <begin position="21"/>
        <end position="43"/>
    </location>
</feature>
<dbReference type="InterPro" id="IPR016977">
    <property type="entry name" value="ComGF"/>
</dbReference>
<keyword evidence="3" id="KW-0812">Transmembrane</keyword>
<organism evidence="4 5">
    <name type="scientific">Gottfriedia endophytica</name>
    <dbReference type="NCBI Taxonomy" id="2820819"/>
    <lineage>
        <taxon>Bacteria</taxon>
        <taxon>Bacillati</taxon>
        <taxon>Bacillota</taxon>
        <taxon>Bacilli</taxon>
        <taxon>Bacillales</taxon>
        <taxon>Bacillaceae</taxon>
        <taxon>Gottfriedia</taxon>
    </lineage>
</organism>
<dbReference type="Proteomes" id="UP000682134">
    <property type="component" value="Unassembled WGS sequence"/>
</dbReference>
<dbReference type="Pfam" id="PF15980">
    <property type="entry name" value="ComGF"/>
    <property type="match status" value="1"/>
</dbReference>
<comment type="caution">
    <text evidence="4">The sequence shown here is derived from an EMBL/GenBank/DDBJ whole genome shotgun (WGS) entry which is preliminary data.</text>
</comment>
<keyword evidence="5" id="KW-1185">Reference proteome</keyword>
<dbReference type="Pfam" id="PF07963">
    <property type="entry name" value="N_methyl"/>
    <property type="match status" value="1"/>
</dbReference>
<dbReference type="NCBIfam" id="NF041002">
    <property type="entry name" value="pilin_ComGF"/>
    <property type="match status" value="1"/>
</dbReference>
<evidence type="ECO:0000313" key="5">
    <source>
        <dbReference type="Proteomes" id="UP000682134"/>
    </source>
</evidence>
<sequence>MRKIKFAQLSRNDSGFTLLETIITFSLLVIIVSISSSSLHPFIQNNIKNDSLNALEWENFIFKLQNDINTGIRVTVSLHRLEVEAADHSISSYEQYQQIIRRQKNGTGHDIALQNIKDLQIYPLSFALLTIKVTDLKGVTYERNLNVYSTIKTS</sequence>
<keyword evidence="3" id="KW-0472">Membrane</keyword>
<reference evidence="4" key="1">
    <citation type="submission" date="2021-04" db="EMBL/GenBank/DDBJ databases">
        <title>Genome seq and assembly of Bacillus sp.</title>
        <authorList>
            <person name="Chhetri G."/>
        </authorList>
    </citation>
    <scope>NUCLEOTIDE SEQUENCE</scope>
    <source>
        <strain evidence="4">RG28</strain>
    </source>
</reference>
<accession>A0A940NPC5</accession>
<dbReference type="AlphaFoldDB" id="A0A940NPC5"/>
<evidence type="ECO:0000256" key="1">
    <source>
        <dbReference type="ARBA" id="ARBA00004241"/>
    </source>
</evidence>
<keyword evidence="2" id="KW-0178">Competence</keyword>
<proteinExistence type="predicted"/>
<protein>
    <submittedName>
        <fullName evidence="4">ComGF family competence protein</fullName>
    </submittedName>
</protein>
<name>A0A940NPC5_9BACI</name>
<dbReference type="GO" id="GO:0009986">
    <property type="term" value="C:cell surface"/>
    <property type="evidence" value="ECO:0007669"/>
    <property type="project" value="UniProtKB-SubCell"/>
</dbReference>
<keyword evidence="3" id="KW-1133">Transmembrane helix</keyword>
<evidence type="ECO:0000256" key="2">
    <source>
        <dbReference type="ARBA" id="ARBA00023287"/>
    </source>
</evidence>
<gene>
    <name evidence="4" type="ORF">J5Y03_04725</name>
</gene>